<keyword evidence="10" id="KW-1185">Reference proteome</keyword>
<evidence type="ECO:0000313" key="9">
    <source>
        <dbReference type="EMBL" id="MBP3965991.1"/>
    </source>
</evidence>
<evidence type="ECO:0000259" key="8">
    <source>
        <dbReference type="Pfam" id="PF00892"/>
    </source>
</evidence>
<feature type="domain" description="EamA" evidence="8">
    <location>
        <begin position="16"/>
        <end position="148"/>
    </location>
</feature>
<evidence type="ECO:0000256" key="6">
    <source>
        <dbReference type="ARBA" id="ARBA00023136"/>
    </source>
</evidence>
<dbReference type="InterPro" id="IPR037185">
    <property type="entry name" value="EmrE-like"/>
</dbReference>
<dbReference type="Proteomes" id="UP000673394">
    <property type="component" value="Unassembled WGS sequence"/>
</dbReference>
<feature type="transmembrane region" description="Helical" evidence="7">
    <location>
        <begin position="282"/>
        <end position="301"/>
    </location>
</feature>
<comment type="subcellular location">
    <subcellularLocation>
        <location evidence="1">Cell membrane</location>
        <topology evidence="1">Multi-pass membrane protein</topology>
    </subcellularLocation>
</comment>
<evidence type="ECO:0000256" key="4">
    <source>
        <dbReference type="ARBA" id="ARBA00022692"/>
    </source>
</evidence>
<feature type="transmembrane region" description="Helical" evidence="7">
    <location>
        <begin position="45"/>
        <end position="64"/>
    </location>
</feature>
<dbReference type="RefSeq" id="WP_210662804.1">
    <property type="nucleotide sequence ID" value="NZ_JAGKSP010000014.1"/>
</dbReference>
<evidence type="ECO:0000256" key="7">
    <source>
        <dbReference type="SAM" id="Phobius"/>
    </source>
</evidence>
<gene>
    <name evidence="9" type="ORF">I8J30_25125</name>
</gene>
<keyword evidence="4 7" id="KW-0812">Transmembrane</keyword>
<feature type="domain" description="EamA" evidence="8">
    <location>
        <begin position="162"/>
        <end position="289"/>
    </location>
</feature>
<feature type="transmembrane region" description="Helical" evidence="7">
    <location>
        <begin position="250"/>
        <end position="270"/>
    </location>
</feature>
<feature type="transmembrane region" description="Helical" evidence="7">
    <location>
        <begin position="188"/>
        <end position="211"/>
    </location>
</feature>
<dbReference type="InterPro" id="IPR000620">
    <property type="entry name" value="EamA_dom"/>
</dbReference>
<keyword evidence="3" id="KW-1003">Cell membrane</keyword>
<feature type="transmembrane region" description="Helical" evidence="7">
    <location>
        <begin position="223"/>
        <end position="243"/>
    </location>
</feature>
<evidence type="ECO:0000256" key="1">
    <source>
        <dbReference type="ARBA" id="ARBA00004651"/>
    </source>
</evidence>
<dbReference type="Pfam" id="PF00892">
    <property type="entry name" value="EamA"/>
    <property type="match status" value="2"/>
</dbReference>
<evidence type="ECO:0000256" key="3">
    <source>
        <dbReference type="ARBA" id="ARBA00022475"/>
    </source>
</evidence>
<dbReference type="EMBL" id="JAGKSP010000014">
    <property type="protein sequence ID" value="MBP3965991.1"/>
    <property type="molecule type" value="Genomic_DNA"/>
</dbReference>
<keyword evidence="6 7" id="KW-0472">Membrane</keyword>
<sequence length="309" mass="34275">MQASRTKSELSRSPYVLMPILLLLWGSVAAVSKLVLGQLDSYQVLFYMNGIGVVVFAGIVLYKVRWRTLRLWSWRQTALIVSCGLFAFLYDALYLQALARIPAVEASMLNYLFPIFIVIFAIPLHKEKMNRYKLLSVVMGFAGTVLLMTKGDLTSLKLTNLTGDVLAILAAVSWGLFTNLVKRNKKDMLISTFLITVVALVLSAAGLLVYSNLMLPRLVDFGGVFWLSMCNIVLGFFLYFRALRYSPASLIASFTFFTPFVTLLFIVLLLDERLTLMDGLAALLILSSVPVQKLGSVLGAGEKKIGSML</sequence>
<proteinExistence type="inferred from homology"/>
<evidence type="ECO:0000256" key="5">
    <source>
        <dbReference type="ARBA" id="ARBA00022989"/>
    </source>
</evidence>
<dbReference type="PANTHER" id="PTHR32322">
    <property type="entry name" value="INNER MEMBRANE TRANSPORTER"/>
    <property type="match status" value="1"/>
</dbReference>
<dbReference type="InterPro" id="IPR050638">
    <property type="entry name" value="AA-Vitamin_Transporters"/>
</dbReference>
<keyword evidence="5 7" id="KW-1133">Transmembrane helix</keyword>
<evidence type="ECO:0000313" key="10">
    <source>
        <dbReference type="Proteomes" id="UP000673394"/>
    </source>
</evidence>
<feature type="transmembrane region" description="Helical" evidence="7">
    <location>
        <begin position="132"/>
        <end position="149"/>
    </location>
</feature>
<comment type="similarity">
    <text evidence="2">Belongs to the EamA transporter family.</text>
</comment>
<evidence type="ECO:0000256" key="2">
    <source>
        <dbReference type="ARBA" id="ARBA00007362"/>
    </source>
</evidence>
<feature type="transmembrane region" description="Helical" evidence="7">
    <location>
        <begin position="161"/>
        <end position="181"/>
    </location>
</feature>
<dbReference type="PANTHER" id="PTHR32322:SF18">
    <property type="entry name" value="S-ADENOSYLMETHIONINE_S-ADENOSYLHOMOCYSTEINE TRANSPORTER"/>
    <property type="match status" value="1"/>
</dbReference>
<protein>
    <submittedName>
        <fullName evidence="9">DMT family transporter</fullName>
    </submittedName>
</protein>
<dbReference type="SUPFAM" id="SSF103481">
    <property type="entry name" value="Multidrug resistance efflux transporter EmrE"/>
    <property type="match status" value="2"/>
</dbReference>
<organism evidence="9 10">
    <name type="scientific">Paenibacillus lignilyticus</name>
    <dbReference type="NCBI Taxonomy" id="1172615"/>
    <lineage>
        <taxon>Bacteria</taxon>
        <taxon>Bacillati</taxon>
        <taxon>Bacillota</taxon>
        <taxon>Bacilli</taxon>
        <taxon>Bacillales</taxon>
        <taxon>Paenibacillaceae</taxon>
        <taxon>Paenibacillus</taxon>
    </lineage>
</organism>
<feature type="transmembrane region" description="Helical" evidence="7">
    <location>
        <begin position="108"/>
        <end position="125"/>
    </location>
</feature>
<accession>A0ABS5CJD8</accession>
<comment type="caution">
    <text evidence="9">The sequence shown here is derived from an EMBL/GenBank/DDBJ whole genome shotgun (WGS) entry which is preliminary data.</text>
</comment>
<reference evidence="9 10" key="1">
    <citation type="submission" date="2021-04" db="EMBL/GenBank/DDBJ databases">
        <title>Paenibacillus sp. DLE-14 whole genome sequence.</title>
        <authorList>
            <person name="Ham Y.J."/>
        </authorList>
    </citation>
    <scope>NUCLEOTIDE SEQUENCE [LARGE SCALE GENOMIC DNA]</scope>
    <source>
        <strain evidence="9 10">DLE-14</strain>
    </source>
</reference>
<name>A0ABS5CJD8_9BACL</name>
<feature type="transmembrane region" description="Helical" evidence="7">
    <location>
        <begin position="76"/>
        <end position="96"/>
    </location>
</feature>